<sequence>MGFKLKKKNTAESASKKNGSAFFAKIQAQIELISQMFGDSKKTRPIIYSAIIFLFLSTITLIYLFYSVPRNNELTRSLGQL</sequence>
<keyword evidence="1" id="KW-0472">Membrane</keyword>
<protein>
    <submittedName>
        <fullName evidence="2">Chemotaxis protein</fullName>
    </submittedName>
</protein>
<evidence type="ECO:0000313" key="2">
    <source>
        <dbReference type="EMBL" id="HCK30939.1"/>
    </source>
</evidence>
<gene>
    <name evidence="2" type="ORF">DHW29_12625</name>
</gene>
<dbReference type="EMBL" id="DPVE01000219">
    <property type="protein sequence ID" value="HCK30939.1"/>
    <property type="molecule type" value="Genomic_DNA"/>
</dbReference>
<comment type="caution">
    <text evidence="2">The sequence shown here is derived from an EMBL/GenBank/DDBJ whole genome shotgun (WGS) entry which is preliminary data.</text>
</comment>
<keyword evidence="1" id="KW-1133">Transmembrane helix</keyword>
<evidence type="ECO:0000313" key="3">
    <source>
        <dbReference type="Proteomes" id="UP000263596"/>
    </source>
</evidence>
<dbReference type="Proteomes" id="UP000263596">
    <property type="component" value="Unassembled WGS sequence"/>
</dbReference>
<organism evidence="2 3">
    <name type="scientific">Acinetobacter ursingii</name>
    <dbReference type="NCBI Taxonomy" id="108980"/>
    <lineage>
        <taxon>Bacteria</taxon>
        <taxon>Pseudomonadati</taxon>
        <taxon>Pseudomonadota</taxon>
        <taxon>Gammaproteobacteria</taxon>
        <taxon>Moraxellales</taxon>
        <taxon>Moraxellaceae</taxon>
        <taxon>Acinetobacter</taxon>
    </lineage>
</organism>
<evidence type="ECO:0000256" key="1">
    <source>
        <dbReference type="SAM" id="Phobius"/>
    </source>
</evidence>
<dbReference type="AlphaFoldDB" id="A0A3D2SN94"/>
<feature type="transmembrane region" description="Helical" evidence="1">
    <location>
        <begin position="46"/>
        <end position="66"/>
    </location>
</feature>
<feature type="non-terminal residue" evidence="2">
    <location>
        <position position="81"/>
    </location>
</feature>
<keyword evidence="1" id="KW-0812">Transmembrane</keyword>
<name>A0A3D2SN94_9GAMM</name>
<proteinExistence type="predicted"/>
<reference evidence="2 3" key="1">
    <citation type="journal article" date="2018" name="Nat. Biotechnol.">
        <title>A standardized bacterial taxonomy based on genome phylogeny substantially revises the tree of life.</title>
        <authorList>
            <person name="Parks D.H."/>
            <person name="Chuvochina M."/>
            <person name="Waite D.W."/>
            <person name="Rinke C."/>
            <person name="Skarshewski A."/>
            <person name="Chaumeil P.A."/>
            <person name="Hugenholtz P."/>
        </authorList>
    </citation>
    <scope>NUCLEOTIDE SEQUENCE [LARGE SCALE GENOMIC DNA]</scope>
    <source>
        <strain evidence="2">UBA9669</strain>
    </source>
</reference>
<accession>A0A3D2SN94</accession>